<comment type="caution">
    <text evidence="1">The sequence shown here is derived from an EMBL/GenBank/DDBJ whole genome shotgun (WGS) entry which is preliminary data.</text>
</comment>
<dbReference type="SUPFAM" id="SSF52833">
    <property type="entry name" value="Thioredoxin-like"/>
    <property type="match status" value="1"/>
</dbReference>
<dbReference type="AlphaFoldDB" id="A0A8J4EE72"/>
<dbReference type="Proteomes" id="UP000635606">
    <property type="component" value="Unassembled WGS sequence"/>
</dbReference>
<evidence type="ECO:0008006" key="3">
    <source>
        <dbReference type="Google" id="ProtNLM"/>
    </source>
</evidence>
<protein>
    <recommendedName>
        <fullName evidence="3">Thioredoxin domain-containing protein</fullName>
    </recommendedName>
</protein>
<sequence>MAAAVLVAATIVGVGWRRRQGRPRSVGAGGGGVSLLLFTTPTCSTCARVRELCATIDAPYREVDASVDLDRARAFDVWRAPTLFVLDEEGKPVWRATGVPKRADLEAAVTP</sequence>
<evidence type="ECO:0000313" key="2">
    <source>
        <dbReference type="Proteomes" id="UP000635606"/>
    </source>
</evidence>
<dbReference type="EMBL" id="BOPH01000047">
    <property type="protein sequence ID" value="GIJ68727.1"/>
    <property type="molecule type" value="Genomic_DNA"/>
</dbReference>
<proteinExistence type="predicted"/>
<accession>A0A8J4EE72</accession>
<dbReference type="Gene3D" id="3.40.30.10">
    <property type="entry name" value="Glutaredoxin"/>
    <property type="match status" value="1"/>
</dbReference>
<keyword evidence="2" id="KW-1185">Reference proteome</keyword>
<reference evidence="1" key="1">
    <citation type="submission" date="2021-01" db="EMBL/GenBank/DDBJ databases">
        <title>Whole genome shotgun sequence of Virgisporangium ochraceum NBRC 16418.</title>
        <authorList>
            <person name="Komaki H."/>
            <person name="Tamura T."/>
        </authorList>
    </citation>
    <scope>NUCLEOTIDE SEQUENCE</scope>
    <source>
        <strain evidence="1">NBRC 16418</strain>
    </source>
</reference>
<organism evidence="1 2">
    <name type="scientific">Virgisporangium ochraceum</name>
    <dbReference type="NCBI Taxonomy" id="65505"/>
    <lineage>
        <taxon>Bacteria</taxon>
        <taxon>Bacillati</taxon>
        <taxon>Actinomycetota</taxon>
        <taxon>Actinomycetes</taxon>
        <taxon>Micromonosporales</taxon>
        <taxon>Micromonosporaceae</taxon>
        <taxon>Virgisporangium</taxon>
    </lineage>
</organism>
<evidence type="ECO:0000313" key="1">
    <source>
        <dbReference type="EMBL" id="GIJ68727.1"/>
    </source>
</evidence>
<dbReference type="InterPro" id="IPR036249">
    <property type="entry name" value="Thioredoxin-like_sf"/>
</dbReference>
<name>A0A8J4EE72_9ACTN</name>
<gene>
    <name evidence="1" type="ORF">Voc01_036440</name>
</gene>